<dbReference type="AlphaFoldDB" id="A0A372MC23"/>
<dbReference type="Gene3D" id="3.30.300.20">
    <property type="match status" value="1"/>
</dbReference>
<protein>
    <submittedName>
        <fullName evidence="1">OsmC family peroxiredoxin</fullName>
    </submittedName>
</protein>
<name>A0A372MC23_9ACTN</name>
<dbReference type="PANTHER" id="PTHR42830:SF2">
    <property type="entry name" value="OSMC_OHR FAMILY PROTEIN"/>
    <property type="match status" value="1"/>
</dbReference>
<keyword evidence="2" id="KW-1185">Reference proteome</keyword>
<sequence length="154" mass="16311">MSAHSYRALLHWDGSTADGIRTYSREHTALAPPAGQELRLSADPAFRGSPELLNPEQLVVMAASSCQLLSFLAVAARAGVDVLGYDDEATSRLDLTADPARLTAIRLNVTVRTAAGTDTARIQALAAQAHRECYIANSLSVPVEVTTTHESAPG</sequence>
<reference evidence="1 2" key="1">
    <citation type="submission" date="2018-08" db="EMBL/GenBank/DDBJ databases">
        <title>Isolation, diversity and antifungal activity of Actinobacteria from wheat.</title>
        <authorList>
            <person name="Han C."/>
        </authorList>
    </citation>
    <scope>NUCLEOTIDE SEQUENCE [LARGE SCALE GENOMIC DNA]</scope>
    <source>
        <strain evidence="1 2">NEAU-YY421</strain>
    </source>
</reference>
<dbReference type="InterPro" id="IPR052707">
    <property type="entry name" value="OsmC_Ohr_Peroxiredoxin"/>
</dbReference>
<evidence type="ECO:0000313" key="2">
    <source>
        <dbReference type="Proteomes" id="UP000263094"/>
    </source>
</evidence>
<dbReference type="SUPFAM" id="SSF82784">
    <property type="entry name" value="OsmC-like"/>
    <property type="match status" value="1"/>
</dbReference>
<organism evidence="1 2">
    <name type="scientific">Streptomyces triticagri</name>
    <dbReference type="NCBI Taxonomy" id="2293568"/>
    <lineage>
        <taxon>Bacteria</taxon>
        <taxon>Bacillati</taxon>
        <taxon>Actinomycetota</taxon>
        <taxon>Actinomycetes</taxon>
        <taxon>Kitasatosporales</taxon>
        <taxon>Streptomycetaceae</taxon>
        <taxon>Streptomyces</taxon>
    </lineage>
</organism>
<comment type="caution">
    <text evidence="1">The sequence shown here is derived from an EMBL/GenBank/DDBJ whole genome shotgun (WGS) entry which is preliminary data.</text>
</comment>
<dbReference type="RefSeq" id="WP_128554661.1">
    <property type="nucleotide sequence ID" value="NZ_QUAK01000024.1"/>
</dbReference>
<accession>A0A372MC23</accession>
<proteinExistence type="predicted"/>
<dbReference type="OrthoDB" id="9795405at2"/>
<dbReference type="InterPro" id="IPR003718">
    <property type="entry name" value="OsmC/Ohr_fam"/>
</dbReference>
<dbReference type="Pfam" id="PF02566">
    <property type="entry name" value="OsmC"/>
    <property type="match status" value="1"/>
</dbReference>
<dbReference type="EMBL" id="QUAK01000024">
    <property type="protein sequence ID" value="RFU87837.1"/>
    <property type="molecule type" value="Genomic_DNA"/>
</dbReference>
<dbReference type="InterPro" id="IPR036102">
    <property type="entry name" value="OsmC/Ohrsf"/>
</dbReference>
<dbReference type="Proteomes" id="UP000263094">
    <property type="component" value="Unassembled WGS sequence"/>
</dbReference>
<gene>
    <name evidence="1" type="ORF">DY218_04875</name>
</gene>
<dbReference type="PANTHER" id="PTHR42830">
    <property type="entry name" value="OSMOTICALLY INDUCIBLE FAMILY PROTEIN"/>
    <property type="match status" value="1"/>
</dbReference>
<dbReference type="InterPro" id="IPR015946">
    <property type="entry name" value="KH_dom-like_a/b"/>
</dbReference>
<evidence type="ECO:0000313" key="1">
    <source>
        <dbReference type="EMBL" id="RFU87837.1"/>
    </source>
</evidence>